<evidence type="ECO:0000256" key="1">
    <source>
        <dbReference type="ARBA" id="ARBA00022614"/>
    </source>
</evidence>
<feature type="region of interest" description="Disordered" evidence="5">
    <location>
        <begin position="1"/>
        <end position="58"/>
    </location>
</feature>
<organism evidence="6 7">
    <name type="scientific">Salmo salar</name>
    <name type="common">Atlantic salmon</name>
    <dbReference type="NCBI Taxonomy" id="8030"/>
    <lineage>
        <taxon>Eukaryota</taxon>
        <taxon>Metazoa</taxon>
        <taxon>Chordata</taxon>
        <taxon>Craniata</taxon>
        <taxon>Vertebrata</taxon>
        <taxon>Euteleostomi</taxon>
        <taxon>Actinopterygii</taxon>
        <taxon>Neopterygii</taxon>
        <taxon>Teleostei</taxon>
        <taxon>Protacanthopterygii</taxon>
        <taxon>Salmoniformes</taxon>
        <taxon>Salmonidae</taxon>
        <taxon>Salmoninae</taxon>
        <taxon>Salmo</taxon>
    </lineage>
</organism>
<evidence type="ECO:0000256" key="2">
    <source>
        <dbReference type="ARBA" id="ARBA00022737"/>
    </source>
</evidence>
<feature type="compositionally biased region" description="Basic and acidic residues" evidence="5">
    <location>
        <begin position="288"/>
        <end position="297"/>
    </location>
</feature>
<feature type="region of interest" description="Disordered" evidence="5">
    <location>
        <begin position="283"/>
        <end position="311"/>
    </location>
</feature>
<dbReference type="InterPro" id="IPR055320">
    <property type="entry name" value="CEP72-like"/>
</dbReference>
<evidence type="ECO:0000313" key="6">
    <source>
        <dbReference type="Proteomes" id="UP001652741"/>
    </source>
</evidence>
<dbReference type="GeneID" id="106588034"/>
<keyword evidence="6" id="KW-1185">Reference proteome</keyword>
<evidence type="ECO:0000256" key="3">
    <source>
        <dbReference type="ARBA" id="ARBA00023054"/>
    </source>
</evidence>
<accession>A0ABM3E0M2</accession>
<sequence length="433" mass="45556">MEQGCLAALTPPGPVDYTGQAARPGLYSPPGPVDYTGQAAGPGLYSPPGPVDYTGQAAGPGLYSPPGPVDYTGQAAGSGLYSPSGPVDYTGQAAGPGLYSPPGPVDYTGQAARPGLYSPSGPVDYTGQAARPGLYSPSGPVDYTGQAARPGLYSPPGPVDYTGQAARPGLYSPPGPVNYTGQAAGPGLYSGLYSPSPPGSDLQTGTRSNSIIATQSSRLGLSDCHSVPRTLSPQPGVAELSSCLRGLLDLVDQQCAGTRSLHLNPDFLGQAYDLLSALGSPPATSCLRESEENREGQNRGGQEQSESHVDVTPQCSEVALLKRKLTVTQRQLDSLKKRLVEALKENYNLRLTSLKQDSSTTAETYCGRHWDRCLQRQVVALRDQETHLRQLEQTIVLLQGNHRSLVSNNNSLLGHLIEHITVQSPENPASRLI</sequence>
<reference evidence="7" key="1">
    <citation type="submission" date="2025-08" db="UniProtKB">
        <authorList>
            <consortium name="RefSeq"/>
        </authorList>
    </citation>
    <scope>IDENTIFICATION</scope>
</reference>
<proteinExistence type="predicted"/>
<keyword evidence="7" id="KW-0176">Collagen</keyword>
<dbReference type="Proteomes" id="UP001652741">
    <property type="component" value="Chromosome ssa26"/>
</dbReference>
<name>A0ABM3E0M2_SALSA</name>
<dbReference type="PANTHER" id="PTHR23311">
    <property type="entry name" value="HEAT SHOCK REGULATED 2"/>
    <property type="match status" value="1"/>
</dbReference>
<dbReference type="PANTHER" id="PTHR23311:SF5">
    <property type="entry name" value="CENTROSOMAL PROTEIN OF 72 KDA"/>
    <property type="match status" value="1"/>
</dbReference>
<gene>
    <name evidence="7" type="primary">LOC106588034</name>
</gene>
<dbReference type="RefSeq" id="XP_045564613.1">
    <property type="nucleotide sequence ID" value="XM_045708657.1"/>
</dbReference>
<feature type="coiled-coil region" evidence="4">
    <location>
        <begin position="318"/>
        <end position="345"/>
    </location>
</feature>
<keyword evidence="2" id="KW-0677">Repeat</keyword>
<keyword evidence="1" id="KW-0433">Leucine-rich repeat</keyword>
<protein>
    <submittedName>
        <fullName evidence="7">Collagen alpha-1(I) chain</fullName>
    </submittedName>
</protein>
<evidence type="ECO:0000256" key="5">
    <source>
        <dbReference type="SAM" id="MobiDB-lite"/>
    </source>
</evidence>
<evidence type="ECO:0000256" key="4">
    <source>
        <dbReference type="SAM" id="Coils"/>
    </source>
</evidence>
<evidence type="ECO:0000313" key="7">
    <source>
        <dbReference type="RefSeq" id="XP_045564613.1"/>
    </source>
</evidence>
<keyword evidence="3 4" id="KW-0175">Coiled coil</keyword>